<name>A0A4U5M8D8_STECR</name>
<organism evidence="1 2">
    <name type="scientific">Steinernema carpocapsae</name>
    <name type="common">Entomopathogenic nematode</name>
    <dbReference type="NCBI Taxonomy" id="34508"/>
    <lineage>
        <taxon>Eukaryota</taxon>
        <taxon>Metazoa</taxon>
        <taxon>Ecdysozoa</taxon>
        <taxon>Nematoda</taxon>
        <taxon>Chromadorea</taxon>
        <taxon>Rhabditida</taxon>
        <taxon>Tylenchina</taxon>
        <taxon>Panagrolaimomorpha</taxon>
        <taxon>Strongyloidoidea</taxon>
        <taxon>Steinernematidae</taxon>
        <taxon>Steinernema</taxon>
    </lineage>
</organism>
<evidence type="ECO:0000313" key="2">
    <source>
        <dbReference type="Proteomes" id="UP000298663"/>
    </source>
</evidence>
<gene>
    <name evidence="1" type="ORF">L596_025637</name>
</gene>
<evidence type="ECO:0000313" key="1">
    <source>
        <dbReference type="EMBL" id="TKR65198.1"/>
    </source>
</evidence>
<protein>
    <submittedName>
        <fullName evidence="1">Uncharacterized protein</fullName>
    </submittedName>
</protein>
<comment type="caution">
    <text evidence="1">The sequence shown here is derived from an EMBL/GenBank/DDBJ whole genome shotgun (WGS) entry which is preliminary data.</text>
</comment>
<dbReference type="EMBL" id="AZBU02000009">
    <property type="protein sequence ID" value="TKR65198.1"/>
    <property type="molecule type" value="Genomic_DNA"/>
</dbReference>
<proteinExistence type="predicted"/>
<reference evidence="1 2" key="1">
    <citation type="journal article" date="2015" name="Genome Biol.">
        <title>Comparative genomics of Steinernema reveals deeply conserved gene regulatory networks.</title>
        <authorList>
            <person name="Dillman A.R."/>
            <person name="Macchietto M."/>
            <person name="Porter C.F."/>
            <person name="Rogers A."/>
            <person name="Williams B."/>
            <person name="Antoshechkin I."/>
            <person name="Lee M.M."/>
            <person name="Goodwin Z."/>
            <person name="Lu X."/>
            <person name="Lewis E.E."/>
            <person name="Goodrich-Blair H."/>
            <person name="Stock S.P."/>
            <person name="Adams B.J."/>
            <person name="Sternberg P.W."/>
            <person name="Mortazavi A."/>
        </authorList>
    </citation>
    <scope>NUCLEOTIDE SEQUENCE [LARGE SCALE GENOMIC DNA]</scope>
    <source>
        <strain evidence="1 2">ALL</strain>
    </source>
</reference>
<dbReference type="Proteomes" id="UP000298663">
    <property type="component" value="Unassembled WGS sequence"/>
</dbReference>
<accession>A0A4U5M8D8</accession>
<sequence>MKPEASKLLVAGTDTGLRNPNDPCLLDLSFGQLVLEYSSPTPFDPKATRYQSLIPKMPQSASVSLHNGSITVTSVPNQF</sequence>
<dbReference type="AlphaFoldDB" id="A0A4U5M8D8"/>
<keyword evidence="2" id="KW-1185">Reference proteome</keyword>
<reference evidence="1 2" key="2">
    <citation type="journal article" date="2019" name="G3 (Bethesda)">
        <title>Hybrid Assembly of the Genome of the Entomopathogenic Nematode Steinernema carpocapsae Identifies the X-Chromosome.</title>
        <authorList>
            <person name="Serra L."/>
            <person name="Macchietto M."/>
            <person name="Macias-Munoz A."/>
            <person name="McGill C.J."/>
            <person name="Rodriguez I.M."/>
            <person name="Rodriguez B."/>
            <person name="Murad R."/>
            <person name="Mortazavi A."/>
        </authorList>
    </citation>
    <scope>NUCLEOTIDE SEQUENCE [LARGE SCALE GENOMIC DNA]</scope>
    <source>
        <strain evidence="1 2">ALL</strain>
    </source>
</reference>